<dbReference type="EMBL" id="UINC01119699">
    <property type="protein sequence ID" value="SVC93718.1"/>
    <property type="molecule type" value="Genomic_DNA"/>
</dbReference>
<gene>
    <name evidence="1" type="ORF">METZ01_LOCUS346572</name>
</gene>
<evidence type="ECO:0000313" key="1">
    <source>
        <dbReference type="EMBL" id="SVC93718.1"/>
    </source>
</evidence>
<dbReference type="InterPro" id="IPR005137">
    <property type="entry name" value="BtpA"/>
</dbReference>
<proteinExistence type="predicted"/>
<dbReference type="PANTHER" id="PTHR21381:SF3">
    <property type="entry name" value="SGC REGION PROTEIN SGCQ-RELATED"/>
    <property type="match status" value="1"/>
</dbReference>
<reference evidence="1" key="1">
    <citation type="submission" date="2018-05" db="EMBL/GenBank/DDBJ databases">
        <authorList>
            <person name="Lanie J.A."/>
            <person name="Ng W.-L."/>
            <person name="Kazmierczak K.M."/>
            <person name="Andrzejewski T.M."/>
            <person name="Davidsen T.M."/>
            <person name="Wayne K.J."/>
            <person name="Tettelin H."/>
            <person name="Glass J.I."/>
            <person name="Rusch D."/>
            <person name="Podicherti R."/>
            <person name="Tsui H.-C.T."/>
            <person name="Winkler M.E."/>
        </authorList>
    </citation>
    <scope>NUCLEOTIDE SEQUENCE</scope>
</reference>
<dbReference type="AlphaFoldDB" id="A0A382R9L9"/>
<sequence length="220" mass="23532">MSNKDKNSRVRVRGESQINPGIFTGKKLVYGMIHLLPLPGTPFYESGNVEKSLEKAIADVKALIAGGADGCVVQTIDQIYPVGQDVDPARLAAFAIIVKAVKEHSHKDFHVGVQILWNALEASLAVAKTCGGVFVRSNALVGSTMTAAGVAESDPISLTEYRNKIDAHDVSLLAEIESMHFSWLNGKPLIDVAAEAIRVGTNGVEIAHPEEDVCLSMISQ</sequence>
<name>A0A382R9L9_9ZZZZ</name>
<feature type="non-terminal residue" evidence="1">
    <location>
        <position position="220"/>
    </location>
</feature>
<dbReference type="Pfam" id="PF03437">
    <property type="entry name" value="BtpA"/>
    <property type="match status" value="1"/>
</dbReference>
<organism evidence="1">
    <name type="scientific">marine metagenome</name>
    <dbReference type="NCBI Taxonomy" id="408172"/>
    <lineage>
        <taxon>unclassified sequences</taxon>
        <taxon>metagenomes</taxon>
        <taxon>ecological metagenomes</taxon>
    </lineage>
</organism>
<protein>
    <submittedName>
        <fullName evidence="1">Uncharacterized protein</fullName>
    </submittedName>
</protein>
<dbReference type="PANTHER" id="PTHR21381">
    <property type="entry name" value="ZGC:162297"/>
    <property type="match status" value="1"/>
</dbReference>
<accession>A0A382R9L9</accession>